<accession>A0A6J7WSY9</accession>
<organism evidence="3">
    <name type="scientific">uncultured Caudovirales phage</name>
    <dbReference type="NCBI Taxonomy" id="2100421"/>
    <lineage>
        <taxon>Viruses</taxon>
        <taxon>Duplodnaviria</taxon>
        <taxon>Heunggongvirae</taxon>
        <taxon>Uroviricota</taxon>
        <taxon>Caudoviricetes</taxon>
        <taxon>Peduoviridae</taxon>
        <taxon>Maltschvirus</taxon>
        <taxon>Maltschvirus maltsch</taxon>
    </lineage>
</organism>
<reference evidence="3" key="1">
    <citation type="submission" date="2020-05" db="EMBL/GenBank/DDBJ databases">
        <authorList>
            <person name="Chiriac C."/>
            <person name="Salcher M."/>
            <person name="Ghai R."/>
            <person name="Kavagutti S V."/>
        </authorList>
    </citation>
    <scope>NUCLEOTIDE SEQUENCE</scope>
</reference>
<keyword evidence="1" id="KW-0812">Transmembrane</keyword>
<protein>
    <submittedName>
        <fullName evidence="3">Uncharacterized protein</fullName>
    </submittedName>
</protein>
<sequence length="140" mass="15710">MQLGDRVKTKGFGEGTVVGFEKFTAAGNSYISSAQGERDRVLVALDNPKAWICANARNPHPYMMGSDFLEPMAAPRKTFTLPAGHKVELAPFVQMKPPTPLPELEDNNDMYDRMAEHFRIVGIRMGVLALFIFICLIYFR</sequence>
<proteinExistence type="predicted"/>
<feature type="transmembrane region" description="Helical" evidence="1">
    <location>
        <begin position="120"/>
        <end position="139"/>
    </location>
</feature>
<keyword evidence="1" id="KW-0472">Membrane</keyword>
<dbReference type="EMBL" id="LR798273">
    <property type="protein sequence ID" value="CAB5219254.1"/>
    <property type="molecule type" value="Genomic_DNA"/>
</dbReference>
<dbReference type="EMBL" id="LR797820">
    <property type="protein sequence ID" value="CAB4241053.1"/>
    <property type="molecule type" value="Genomic_DNA"/>
</dbReference>
<gene>
    <name evidence="3" type="ORF">UFOVP228_46</name>
    <name evidence="2" type="ORF">UFOVP47_56</name>
</gene>
<name>A0A6J7WSY9_9CAUD</name>
<evidence type="ECO:0000256" key="1">
    <source>
        <dbReference type="SAM" id="Phobius"/>
    </source>
</evidence>
<keyword evidence="1" id="KW-1133">Transmembrane helix</keyword>
<evidence type="ECO:0000313" key="3">
    <source>
        <dbReference type="EMBL" id="CAB5219254.1"/>
    </source>
</evidence>
<evidence type="ECO:0000313" key="2">
    <source>
        <dbReference type="EMBL" id="CAB4241053.1"/>
    </source>
</evidence>